<comment type="caution">
    <text evidence="3">The sequence shown here is derived from an EMBL/GenBank/DDBJ whole genome shotgun (WGS) entry which is preliminary data.</text>
</comment>
<reference evidence="3 4" key="1">
    <citation type="submission" date="2016-12" db="EMBL/GenBank/DDBJ databases">
        <title>The new phylogeny of genus Mycobacterium.</title>
        <authorList>
            <person name="Tortoli E."/>
            <person name="Trovato A."/>
            <person name="Cirillo D.M."/>
        </authorList>
    </citation>
    <scope>NUCLEOTIDE SEQUENCE [LARGE SCALE GENOMIC DNA]</scope>
    <source>
        <strain evidence="3 4">DSM 45130</strain>
    </source>
</reference>
<evidence type="ECO:0000259" key="2">
    <source>
        <dbReference type="Pfam" id="PF24243"/>
    </source>
</evidence>
<organism evidence="3 4">
    <name type="scientific">Mycolicibacterium insubricum</name>
    <dbReference type="NCBI Taxonomy" id="444597"/>
    <lineage>
        <taxon>Bacteria</taxon>
        <taxon>Bacillati</taxon>
        <taxon>Actinomycetota</taxon>
        <taxon>Actinomycetes</taxon>
        <taxon>Mycobacteriales</taxon>
        <taxon>Mycobacteriaceae</taxon>
        <taxon>Mycolicibacterium</taxon>
    </lineage>
</organism>
<feature type="domain" description="Minor tail protein gp31 C-terminal" evidence="2">
    <location>
        <begin position="839"/>
        <end position="862"/>
    </location>
</feature>
<keyword evidence="4" id="KW-1185">Reference proteome</keyword>
<sequence length="864" mass="90771">MPASIDLGRAVAVTHNPNQRLDQVLPPLPPFNPQQVLDGFLQMVKDLTGLDLTQLRDALQGIDLTQPGSILTAIAAGALNLGRLAQALGLPDVDLDDPPTIDEIRTWLQDRWTGVIDLARIPRLPWSHLVDGSAELLTDPGFDAEFSAGSGVVPDKNFGRRKPGSARFACDGGLHTAVSNLIPVDEGETLPVSVWVFYEEIVATAGQNAIRMSVRDYRIEPDGTTRTLLATTLVAGVLSPVGESADHPDQVDDWVKLAGEFTVPAGVDEVVLEVQTTPDATDGTMWADDASVTKTRDGMPQEWILHLVPELTDLGHRIEAVVDAALDALGLPKIGSLFDKLLDFQDGLETLQDTADQAWVKGGQALTNAAAVVTDLASAMRNEYTGDDEAMIWIQNTFGFFSLSMSGFYEWISTATTSFGWEDWQDFRDNGIKPGALSAAVVDGLELFQTVQDQINALLSPDPDLMVVPINALVQDVKDFIIGNGAKTSRLTGDGKLDKTNVLGLQVALDGAGQDVRDAICNSMGMTGTGHTAADVVTALTQIPASVVQSGIDGATTIDNAIQKVIDGAIQGAGDLVGSGFAIGDLIAQIAGLRKATSGANSAVLDVQSQLAGLNPAASSEIVNFAEFANASTPPSMFTKINDVGSGGIVTSGGQLVWSGGTGREFYAFNGGPLQTDLFEVSAVLPAVPSHGWLGADDNNYVYLFGRCDSGGDNMVIARAAWDEVRVYSFNSGTFTQIGSTLSRSDVLTGGCRISFKGGTVVEPKRFTVAVNGEVVHNVLDSGNVSLIGTSYRLCGHGIEKGGSYDTARIATWSMMDGGASAGSGVVAGYSSSGLTNLGLWKGTAAQYAAIGTKSSSTIYVVAG</sequence>
<feature type="domain" description="DUF7257" evidence="1">
    <location>
        <begin position="645"/>
        <end position="802"/>
    </location>
</feature>
<gene>
    <name evidence="3" type="ORF">BST26_14310</name>
</gene>
<dbReference type="Gene3D" id="2.60.120.260">
    <property type="entry name" value="Galactose-binding domain-like"/>
    <property type="match status" value="1"/>
</dbReference>
<dbReference type="RefSeq" id="WP_083031835.1">
    <property type="nucleotide sequence ID" value="NZ_AP022618.1"/>
</dbReference>
<dbReference type="STRING" id="444597.BST26_14310"/>
<proteinExistence type="predicted"/>
<evidence type="ECO:0000313" key="4">
    <source>
        <dbReference type="Proteomes" id="UP000192801"/>
    </source>
</evidence>
<name>A0A1X0D848_9MYCO</name>
<evidence type="ECO:0000313" key="3">
    <source>
        <dbReference type="EMBL" id="ORA68518.1"/>
    </source>
</evidence>
<dbReference type="AlphaFoldDB" id="A0A1X0D848"/>
<dbReference type="Pfam" id="PF24243">
    <property type="entry name" value="Phage_tail_C"/>
    <property type="match status" value="1"/>
</dbReference>
<accession>A0A1X0D848</accession>
<evidence type="ECO:0000259" key="1">
    <source>
        <dbReference type="Pfam" id="PF23918"/>
    </source>
</evidence>
<dbReference type="OrthoDB" id="4732008at2"/>
<dbReference type="EMBL" id="MVHS01000036">
    <property type="protein sequence ID" value="ORA68518.1"/>
    <property type="molecule type" value="Genomic_DNA"/>
</dbReference>
<dbReference type="Proteomes" id="UP000192801">
    <property type="component" value="Unassembled WGS sequence"/>
</dbReference>
<dbReference type="Pfam" id="PF23918">
    <property type="entry name" value="DUF7257"/>
    <property type="match status" value="1"/>
</dbReference>
<evidence type="ECO:0008006" key="5">
    <source>
        <dbReference type="Google" id="ProtNLM"/>
    </source>
</evidence>
<dbReference type="InterPro" id="IPR055681">
    <property type="entry name" value="DUF7257"/>
</dbReference>
<protein>
    <recommendedName>
        <fullName evidence="5">Minor tail protein</fullName>
    </recommendedName>
</protein>
<dbReference type="InterPro" id="IPR056923">
    <property type="entry name" value="Minor_tail_gp31_C"/>
</dbReference>